<organism evidence="2 3">
    <name type="scientific">Trichonephila inaurata madagascariensis</name>
    <dbReference type="NCBI Taxonomy" id="2747483"/>
    <lineage>
        <taxon>Eukaryota</taxon>
        <taxon>Metazoa</taxon>
        <taxon>Ecdysozoa</taxon>
        <taxon>Arthropoda</taxon>
        <taxon>Chelicerata</taxon>
        <taxon>Arachnida</taxon>
        <taxon>Araneae</taxon>
        <taxon>Araneomorphae</taxon>
        <taxon>Entelegynae</taxon>
        <taxon>Araneoidea</taxon>
        <taxon>Nephilidae</taxon>
        <taxon>Trichonephila</taxon>
        <taxon>Trichonephila inaurata</taxon>
    </lineage>
</organism>
<protein>
    <submittedName>
        <fullName evidence="2">Uncharacterized protein</fullName>
    </submittedName>
</protein>
<feature type="transmembrane region" description="Helical" evidence="1">
    <location>
        <begin position="42"/>
        <end position="61"/>
    </location>
</feature>
<evidence type="ECO:0000256" key="1">
    <source>
        <dbReference type="SAM" id="Phobius"/>
    </source>
</evidence>
<dbReference type="EMBL" id="BMAV01013750">
    <property type="protein sequence ID" value="GFY61640.1"/>
    <property type="molecule type" value="Genomic_DNA"/>
</dbReference>
<comment type="caution">
    <text evidence="2">The sequence shown here is derived from an EMBL/GenBank/DDBJ whole genome shotgun (WGS) entry which is preliminary data.</text>
</comment>
<keyword evidence="1" id="KW-0812">Transmembrane</keyword>
<name>A0A8X7CCT8_9ARAC</name>
<accession>A0A8X7CCT8</accession>
<dbReference type="AlphaFoldDB" id="A0A8X7CCT8"/>
<evidence type="ECO:0000313" key="2">
    <source>
        <dbReference type="EMBL" id="GFY61640.1"/>
    </source>
</evidence>
<keyword evidence="1" id="KW-1133">Transmembrane helix</keyword>
<proteinExistence type="predicted"/>
<keyword evidence="1" id="KW-0472">Membrane</keyword>
<keyword evidence="3" id="KW-1185">Reference proteome</keyword>
<sequence length="74" mass="8442">MKLSLCLEQSNLRTPQKSRLDDPLLRDMKRAYPQGYLNFDPFSAELFPIIAFAGVSVSLFFDTSKMVNLSNQPE</sequence>
<dbReference type="Proteomes" id="UP000886998">
    <property type="component" value="Unassembled WGS sequence"/>
</dbReference>
<evidence type="ECO:0000313" key="3">
    <source>
        <dbReference type="Proteomes" id="UP000886998"/>
    </source>
</evidence>
<gene>
    <name evidence="2" type="ORF">TNIN_438931</name>
</gene>
<reference evidence="2" key="1">
    <citation type="submission" date="2020-08" db="EMBL/GenBank/DDBJ databases">
        <title>Multicomponent nature underlies the extraordinary mechanical properties of spider dragline silk.</title>
        <authorList>
            <person name="Kono N."/>
            <person name="Nakamura H."/>
            <person name="Mori M."/>
            <person name="Yoshida Y."/>
            <person name="Ohtoshi R."/>
            <person name="Malay A.D."/>
            <person name="Moran D.A.P."/>
            <person name="Tomita M."/>
            <person name="Numata K."/>
            <person name="Arakawa K."/>
        </authorList>
    </citation>
    <scope>NUCLEOTIDE SEQUENCE</scope>
</reference>